<protein>
    <recommendedName>
        <fullName evidence="5">phosphoethanolamine N-methyltransferase</fullName>
        <ecNumber evidence="5">2.1.1.103</ecNumber>
    </recommendedName>
</protein>
<dbReference type="InterPro" id="IPR013216">
    <property type="entry name" value="Methyltransf_11"/>
</dbReference>
<evidence type="ECO:0000313" key="9">
    <source>
        <dbReference type="EMBL" id="KAB7503809.1"/>
    </source>
</evidence>
<comment type="pathway">
    <text evidence="2">Lipid metabolism.</text>
</comment>
<accession>A0A5N5TCA3</accession>
<evidence type="ECO:0000313" key="10">
    <source>
        <dbReference type="Proteomes" id="UP000326759"/>
    </source>
</evidence>
<dbReference type="Pfam" id="PF08241">
    <property type="entry name" value="Methyltransf_11"/>
    <property type="match status" value="1"/>
</dbReference>
<dbReference type="PANTHER" id="PTHR44307">
    <property type="entry name" value="PHOSPHOETHANOLAMINE METHYLTRANSFERASE"/>
    <property type="match status" value="1"/>
</dbReference>
<evidence type="ECO:0000256" key="5">
    <source>
        <dbReference type="ARBA" id="ARBA00035674"/>
    </source>
</evidence>
<evidence type="ECO:0000256" key="4">
    <source>
        <dbReference type="ARBA" id="ARBA00022679"/>
    </source>
</evidence>
<dbReference type="InterPro" id="IPR029063">
    <property type="entry name" value="SAM-dependent_MTases_sf"/>
</dbReference>
<sequence>MNYNVGYSREIEEEIREKMKRYWQVYKPSIESMMLSHDAKYLAENEQNELLSYLPPLQRFTSRFALVASHVTAVDFMESYIKENEESNGHFENITFKCADVTKLDFAENSFDLVFSNWLLMYLADSEVEEFNEKYPQMGEALWPFLLQRILLPPVGNGIAAFRQQISNLGEKLGLRSGQRVLHIACGDGSNTSFLSQVEATNWNEAELSTEAYEVVMCFNFLLSKRETFNLINKAQKWLKHSGKLVFIFFELNDESNDISLREEFFSEGELRDHLKTLCYSVQETKSEPELPLKYLKTLEGDLTKAQKEFTEEKVSYYDDIKNIKEKVS</sequence>
<dbReference type="CDD" id="cd02440">
    <property type="entry name" value="AdoMet_MTases"/>
    <property type="match status" value="1"/>
</dbReference>
<reference evidence="9 10" key="1">
    <citation type="journal article" date="2019" name="PLoS Biol.">
        <title>Sex chromosomes control vertical transmission of feminizing Wolbachia symbionts in an isopod.</title>
        <authorList>
            <person name="Becking T."/>
            <person name="Chebbi M.A."/>
            <person name="Giraud I."/>
            <person name="Moumen B."/>
            <person name="Laverre T."/>
            <person name="Caubet Y."/>
            <person name="Peccoud J."/>
            <person name="Gilbert C."/>
            <person name="Cordaux R."/>
        </authorList>
    </citation>
    <scope>NUCLEOTIDE SEQUENCE [LARGE SCALE GENOMIC DNA]</scope>
    <source>
        <strain evidence="9">ANa2</strain>
        <tissue evidence="9">Whole body excluding digestive tract and cuticle</tissue>
    </source>
</reference>
<dbReference type="SUPFAM" id="SSF53335">
    <property type="entry name" value="S-adenosyl-L-methionine-dependent methyltransferases"/>
    <property type="match status" value="2"/>
</dbReference>
<proteinExistence type="predicted"/>
<evidence type="ECO:0000256" key="2">
    <source>
        <dbReference type="ARBA" id="ARBA00005189"/>
    </source>
</evidence>
<dbReference type="Proteomes" id="UP000326759">
    <property type="component" value="Unassembled WGS sequence"/>
</dbReference>
<dbReference type="Gene3D" id="3.40.50.150">
    <property type="entry name" value="Vaccinia Virus protein VP39"/>
    <property type="match status" value="2"/>
</dbReference>
<dbReference type="OrthoDB" id="8300214at2759"/>
<comment type="caution">
    <text evidence="9">The sequence shown here is derived from an EMBL/GenBank/DDBJ whole genome shotgun (WGS) entry which is preliminary data.</text>
</comment>
<comment type="catalytic activity">
    <reaction evidence="6">
        <text>N,N-dimethylethanolamine phosphate + S-adenosyl-L-methionine = phosphocholine + S-adenosyl-L-homocysteine + H(+)</text>
        <dbReference type="Rhea" id="RHEA:25325"/>
        <dbReference type="ChEBI" id="CHEBI:15378"/>
        <dbReference type="ChEBI" id="CHEBI:57856"/>
        <dbReference type="ChEBI" id="CHEBI:58641"/>
        <dbReference type="ChEBI" id="CHEBI:59789"/>
        <dbReference type="ChEBI" id="CHEBI:295975"/>
        <dbReference type="EC" id="2.1.1.103"/>
    </reaction>
    <physiologicalReaction direction="left-to-right" evidence="6">
        <dbReference type="Rhea" id="RHEA:25326"/>
    </physiologicalReaction>
</comment>
<gene>
    <name evidence="9" type="primary">NMT3</name>
    <name evidence="9" type="ORF">Anas_09757</name>
</gene>
<feature type="domain" description="Methyltransferase type 11" evidence="8">
    <location>
        <begin position="60"/>
        <end position="126"/>
    </location>
</feature>
<evidence type="ECO:0000256" key="7">
    <source>
        <dbReference type="ARBA" id="ARBA00047841"/>
    </source>
</evidence>
<evidence type="ECO:0000256" key="1">
    <source>
        <dbReference type="ARBA" id="ARBA00004969"/>
    </source>
</evidence>
<dbReference type="PANTHER" id="PTHR44307:SF2">
    <property type="entry name" value="PHOSPHOETHANOLAMINE METHYLTRANSFERASE ISOFORM X1"/>
    <property type="match status" value="1"/>
</dbReference>
<dbReference type="GO" id="GO:0000234">
    <property type="term" value="F:phosphoethanolamine N-methyltransferase activity"/>
    <property type="evidence" value="ECO:0007669"/>
    <property type="project" value="UniProtKB-EC"/>
</dbReference>
<evidence type="ECO:0000256" key="6">
    <source>
        <dbReference type="ARBA" id="ARBA00047619"/>
    </source>
</evidence>
<dbReference type="AlphaFoldDB" id="A0A5N5TCA3"/>
<comment type="catalytic activity">
    <reaction evidence="7">
        <text>N-methylethanolamine phosphate + S-adenosyl-L-methionine = N,N-dimethylethanolamine phosphate + S-adenosyl-L-homocysteine + H(+)</text>
        <dbReference type="Rhea" id="RHEA:25321"/>
        <dbReference type="ChEBI" id="CHEBI:15378"/>
        <dbReference type="ChEBI" id="CHEBI:57781"/>
        <dbReference type="ChEBI" id="CHEBI:57856"/>
        <dbReference type="ChEBI" id="CHEBI:58641"/>
        <dbReference type="ChEBI" id="CHEBI:59789"/>
        <dbReference type="EC" id="2.1.1.103"/>
    </reaction>
    <physiologicalReaction direction="left-to-right" evidence="7">
        <dbReference type="Rhea" id="RHEA:25322"/>
    </physiologicalReaction>
</comment>
<keyword evidence="10" id="KW-1185">Reference proteome</keyword>
<name>A0A5N5TCA3_9CRUS</name>
<evidence type="ECO:0000259" key="8">
    <source>
        <dbReference type="Pfam" id="PF08241"/>
    </source>
</evidence>
<dbReference type="EC" id="2.1.1.103" evidence="5"/>
<organism evidence="9 10">
    <name type="scientific">Armadillidium nasatum</name>
    <dbReference type="NCBI Taxonomy" id="96803"/>
    <lineage>
        <taxon>Eukaryota</taxon>
        <taxon>Metazoa</taxon>
        <taxon>Ecdysozoa</taxon>
        <taxon>Arthropoda</taxon>
        <taxon>Crustacea</taxon>
        <taxon>Multicrustacea</taxon>
        <taxon>Malacostraca</taxon>
        <taxon>Eumalacostraca</taxon>
        <taxon>Peracarida</taxon>
        <taxon>Isopoda</taxon>
        <taxon>Oniscidea</taxon>
        <taxon>Crinocheta</taxon>
        <taxon>Armadillidiidae</taxon>
        <taxon>Armadillidium</taxon>
    </lineage>
</organism>
<evidence type="ECO:0000256" key="3">
    <source>
        <dbReference type="ARBA" id="ARBA00022603"/>
    </source>
</evidence>
<keyword evidence="3 9" id="KW-0489">Methyltransferase</keyword>
<comment type="pathway">
    <text evidence="1">Phospholipid metabolism; phosphatidylcholine biosynthesis.</text>
</comment>
<dbReference type="EMBL" id="SEYY01004391">
    <property type="protein sequence ID" value="KAB7503809.1"/>
    <property type="molecule type" value="Genomic_DNA"/>
</dbReference>
<dbReference type="GO" id="GO:0032259">
    <property type="term" value="P:methylation"/>
    <property type="evidence" value="ECO:0007669"/>
    <property type="project" value="UniProtKB-KW"/>
</dbReference>
<keyword evidence="4 9" id="KW-0808">Transferase</keyword>